<dbReference type="Proteomes" id="UP000198915">
    <property type="component" value="Unassembled WGS sequence"/>
</dbReference>
<dbReference type="AlphaFoldDB" id="A0A1I3YU74"/>
<sequence length="50" mass="5761">MDACVHVLFFTLFVYCSFVKMPIPTALLAGWVVIYEATQKHLLFLGKRKN</sequence>
<keyword evidence="1" id="KW-0812">Transmembrane</keyword>
<evidence type="ECO:0000313" key="3">
    <source>
        <dbReference type="Proteomes" id="UP000198915"/>
    </source>
</evidence>
<evidence type="ECO:0000256" key="1">
    <source>
        <dbReference type="SAM" id="Phobius"/>
    </source>
</evidence>
<gene>
    <name evidence="2" type="ORF">SAMN05518846_11228</name>
</gene>
<name>A0A1I3YU74_9BACL</name>
<protein>
    <submittedName>
        <fullName evidence="2">Uncharacterized protein</fullName>
    </submittedName>
</protein>
<evidence type="ECO:0000313" key="2">
    <source>
        <dbReference type="EMBL" id="SFK35363.1"/>
    </source>
</evidence>
<organism evidence="2 3">
    <name type="scientific">Brevibacillus centrosporus</name>
    <dbReference type="NCBI Taxonomy" id="54910"/>
    <lineage>
        <taxon>Bacteria</taxon>
        <taxon>Bacillati</taxon>
        <taxon>Bacillota</taxon>
        <taxon>Bacilli</taxon>
        <taxon>Bacillales</taxon>
        <taxon>Paenibacillaceae</taxon>
        <taxon>Brevibacillus</taxon>
    </lineage>
</organism>
<keyword evidence="1" id="KW-0472">Membrane</keyword>
<keyword evidence="3" id="KW-1185">Reference proteome</keyword>
<dbReference type="EMBL" id="FORT01000012">
    <property type="protein sequence ID" value="SFK35363.1"/>
    <property type="molecule type" value="Genomic_DNA"/>
</dbReference>
<keyword evidence="1" id="KW-1133">Transmembrane helix</keyword>
<proteinExistence type="predicted"/>
<reference evidence="3" key="1">
    <citation type="submission" date="2016-10" db="EMBL/GenBank/DDBJ databases">
        <authorList>
            <person name="Varghese N."/>
            <person name="Submissions S."/>
        </authorList>
    </citation>
    <scope>NUCLEOTIDE SEQUENCE [LARGE SCALE GENOMIC DNA]</scope>
    <source>
        <strain evidence="3">OK042</strain>
    </source>
</reference>
<feature type="transmembrane region" description="Helical" evidence="1">
    <location>
        <begin position="12"/>
        <end position="34"/>
    </location>
</feature>
<accession>A0A1I3YU74</accession>
<dbReference type="STRING" id="1884381.SAMN05518846_11228"/>